<name>A0A2U1D580_9LACO</name>
<keyword evidence="1" id="KW-0472">Membrane</keyword>
<evidence type="ECO:0000313" key="2">
    <source>
        <dbReference type="EMBL" id="PVY82844.1"/>
    </source>
</evidence>
<dbReference type="EMBL" id="QEKT01000010">
    <property type="protein sequence ID" value="PVY82844.1"/>
    <property type="molecule type" value="Genomic_DNA"/>
</dbReference>
<evidence type="ECO:0000313" key="3">
    <source>
        <dbReference type="Proteomes" id="UP000245433"/>
    </source>
</evidence>
<protein>
    <submittedName>
        <fullName evidence="2">Uncharacterized protein</fullName>
    </submittedName>
</protein>
<proteinExistence type="predicted"/>
<keyword evidence="1" id="KW-0812">Transmembrane</keyword>
<organism evidence="2 3">
    <name type="scientific">Convivina intestini</name>
    <dbReference type="NCBI Taxonomy" id="1505726"/>
    <lineage>
        <taxon>Bacteria</taxon>
        <taxon>Bacillati</taxon>
        <taxon>Bacillota</taxon>
        <taxon>Bacilli</taxon>
        <taxon>Lactobacillales</taxon>
        <taxon>Lactobacillaceae</taxon>
        <taxon>Convivina</taxon>
    </lineage>
</organism>
<gene>
    <name evidence="2" type="ORF">C7384_11038</name>
</gene>
<dbReference type="RefSeq" id="WP_089939976.1">
    <property type="nucleotide sequence ID" value="NZ_CAKOEX010000010.1"/>
</dbReference>
<reference evidence="2 3" key="1">
    <citation type="submission" date="2018-04" db="EMBL/GenBank/DDBJ databases">
        <title>Genomic Encyclopedia of Type Strains, Phase IV (KMG-IV): sequencing the most valuable type-strain genomes for metagenomic binning, comparative biology and taxonomic classification.</title>
        <authorList>
            <person name="Goeker M."/>
        </authorList>
    </citation>
    <scope>NUCLEOTIDE SEQUENCE [LARGE SCALE GENOMIC DNA]</scope>
    <source>
        <strain evidence="2 3">DSM 28795</strain>
    </source>
</reference>
<keyword evidence="1" id="KW-1133">Transmembrane helix</keyword>
<dbReference type="AlphaFoldDB" id="A0A2U1D580"/>
<comment type="caution">
    <text evidence="2">The sequence shown here is derived from an EMBL/GenBank/DDBJ whole genome shotgun (WGS) entry which is preliminary data.</text>
</comment>
<accession>A0A2U1D580</accession>
<feature type="transmembrane region" description="Helical" evidence="1">
    <location>
        <begin position="6"/>
        <end position="25"/>
    </location>
</feature>
<sequence>MFNNVVQIVIAFLAGCGFFASCYLQTSAKVSKPKQKLYGDLGFVFLGLLFLGIGIFKTALLPGLITFCGAFSLLWDLRKM</sequence>
<dbReference type="Proteomes" id="UP000245433">
    <property type="component" value="Unassembled WGS sequence"/>
</dbReference>
<feature type="transmembrane region" description="Helical" evidence="1">
    <location>
        <begin position="37"/>
        <end position="53"/>
    </location>
</feature>
<keyword evidence="3" id="KW-1185">Reference proteome</keyword>
<evidence type="ECO:0000256" key="1">
    <source>
        <dbReference type="SAM" id="Phobius"/>
    </source>
</evidence>